<dbReference type="Proteomes" id="UP000289152">
    <property type="component" value="Unassembled WGS sequence"/>
</dbReference>
<feature type="compositionally biased region" description="Polar residues" evidence="1">
    <location>
        <begin position="53"/>
        <end position="66"/>
    </location>
</feature>
<feature type="domain" description="Zn(2)-C6 fungal-type" evidence="2">
    <location>
        <begin position="149"/>
        <end position="179"/>
    </location>
</feature>
<dbReference type="InterPro" id="IPR036864">
    <property type="entry name" value="Zn2-C6_fun-type_DNA-bd_sf"/>
</dbReference>
<dbReference type="SUPFAM" id="SSF57701">
    <property type="entry name" value="Zn2/Cys6 DNA-binding domain"/>
    <property type="match status" value="1"/>
</dbReference>
<accession>A0A4V1M430</accession>
<dbReference type="GO" id="GO:0008270">
    <property type="term" value="F:zinc ion binding"/>
    <property type="evidence" value="ECO:0007669"/>
    <property type="project" value="InterPro"/>
</dbReference>
<dbReference type="AlphaFoldDB" id="A0A4V1M430"/>
<evidence type="ECO:0000313" key="3">
    <source>
        <dbReference type="EMBL" id="RXK38937.1"/>
    </source>
</evidence>
<organism evidence="3 4">
    <name type="scientific">Tremella mesenterica</name>
    <name type="common">Jelly fungus</name>
    <dbReference type="NCBI Taxonomy" id="5217"/>
    <lineage>
        <taxon>Eukaryota</taxon>
        <taxon>Fungi</taxon>
        <taxon>Dikarya</taxon>
        <taxon>Basidiomycota</taxon>
        <taxon>Agaricomycotina</taxon>
        <taxon>Tremellomycetes</taxon>
        <taxon>Tremellales</taxon>
        <taxon>Tremellaceae</taxon>
        <taxon>Tremella</taxon>
    </lineage>
</organism>
<dbReference type="InParanoid" id="A0A4V1M430"/>
<dbReference type="GO" id="GO:0000981">
    <property type="term" value="F:DNA-binding transcription factor activity, RNA polymerase II-specific"/>
    <property type="evidence" value="ECO:0007669"/>
    <property type="project" value="InterPro"/>
</dbReference>
<feature type="region of interest" description="Disordered" evidence="1">
    <location>
        <begin position="1"/>
        <end position="84"/>
    </location>
</feature>
<dbReference type="PROSITE" id="PS00463">
    <property type="entry name" value="ZN2_CY6_FUNGAL_1"/>
    <property type="match status" value="1"/>
</dbReference>
<proteinExistence type="predicted"/>
<dbReference type="EMBL" id="SDIL01000039">
    <property type="protein sequence ID" value="RXK38937.1"/>
    <property type="molecule type" value="Genomic_DNA"/>
</dbReference>
<dbReference type="InterPro" id="IPR001138">
    <property type="entry name" value="Zn2Cys6_DnaBD"/>
</dbReference>
<evidence type="ECO:0000259" key="2">
    <source>
        <dbReference type="PROSITE" id="PS00463"/>
    </source>
</evidence>
<gene>
    <name evidence="3" type="ORF">M231_03782</name>
</gene>
<evidence type="ECO:0000256" key="1">
    <source>
        <dbReference type="SAM" id="MobiDB-lite"/>
    </source>
</evidence>
<comment type="caution">
    <text evidence="3">The sequence shown here is derived from an EMBL/GenBank/DDBJ whole genome shotgun (WGS) entry which is preliminary data.</text>
</comment>
<keyword evidence="4" id="KW-1185">Reference proteome</keyword>
<feature type="compositionally biased region" description="Polar residues" evidence="1">
    <location>
        <begin position="28"/>
        <end position="42"/>
    </location>
</feature>
<protein>
    <recommendedName>
        <fullName evidence="2">Zn(2)-C6 fungal-type domain-containing protein</fullName>
    </recommendedName>
</protein>
<evidence type="ECO:0000313" key="4">
    <source>
        <dbReference type="Proteomes" id="UP000289152"/>
    </source>
</evidence>
<dbReference type="VEuPathDB" id="FungiDB:TREMEDRAFT_61442"/>
<sequence length="217" mass="23288">MPSRSYGDIIIRSDGNDGVSKCPPPTGEATNSLTPRESSATTPPFGDEEDSSMCEQSASQSFTPPSGSDKPVNKLNAEMTDDSESLVSLSGRSDSISFNNTNKPNYSVGVFPYNSFDRICPEPCASFYVPTGGSSASNVPELRTTIKHACSSCSAQKHKCQYVHNSATCLRCKAQERECLDGNPTLYFVGLKMKGVGNPESSKYVIIDSEDTHLSGE</sequence>
<name>A0A4V1M430_TREME</name>
<reference evidence="3 4" key="1">
    <citation type="submission" date="2016-06" db="EMBL/GenBank/DDBJ databases">
        <title>Evolution of pathogenesis and genome organization in the Tremellales.</title>
        <authorList>
            <person name="Cuomo C."/>
            <person name="Litvintseva A."/>
            <person name="Heitman J."/>
            <person name="Chen Y."/>
            <person name="Sun S."/>
            <person name="Springer D."/>
            <person name="Dromer F."/>
            <person name="Young S."/>
            <person name="Zeng Q."/>
            <person name="Chapman S."/>
            <person name="Gujja S."/>
            <person name="Saif S."/>
            <person name="Birren B."/>
        </authorList>
    </citation>
    <scope>NUCLEOTIDE SEQUENCE [LARGE SCALE GENOMIC DNA]</scope>
    <source>
        <strain evidence="3 4">ATCC 28783</strain>
    </source>
</reference>